<evidence type="ECO:0000313" key="3">
    <source>
        <dbReference type="Proteomes" id="UP000649179"/>
    </source>
</evidence>
<dbReference type="Gene3D" id="3.20.20.190">
    <property type="entry name" value="Phosphatidylinositol (PI) phosphodiesterase"/>
    <property type="match status" value="1"/>
</dbReference>
<protein>
    <submittedName>
        <fullName evidence="2">Glycerophosphoryl diester phosphodiesterase</fullName>
    </submittedName>
</protein>
<reference evidence="2" key="1">
    <citation type="journal article" date="2014" name="Int. J. Syst. Evol. Microbiol.">
        <title>Complete genome sequence of Corynebacterium casei LMG S-19264T (=DSM 44701T), isolated from a smear-ripened cheese.</title>
        <authorList>
            <consortium name="US DOE Joint Genome Institute (JGI-PGF)"/>
            <person name="Walter F."/>
            <person name="Albersmeier A."/>
            <person name="Kalinowski J."/>
            <person name="Ruckert C."/>
        </authorList>
    </citation>
    <scope>NUCLEOTIDE SEQUENCE</scope>
    <source>
        <strain evidence="2">CGMCC 1.16067</strain>
    </source>
</reference>
<reference evidence="2" key="2">
    <citation type="submission" date="2020-09" db="EMBL/GenBank/DDBJ databases">
        <authorList>
            <person name="Sun Q."/>
            <person name="Zhou Y."/>
        </authorList>
    </citation>
    <scope>NUCLEOTIDE SEQUENCE</scope>
    <source>
        <strain evidence="2">CGMCC 1.16067</strain>
    </source>
</reference>
<dbReference type="Pfam" id="PF03009">
    <property type="entry name" value="GDPD"/>
    <property type="match status" value="1"/>
</dbReference>
<organism evidence="2 3">
    <name type="scientific">Marmoricola endophyticus</name>
    <dbReference type="NCBI Taxonomy" id="2040280"/>
    <lineage>
        <taxon>Bacteria</taxon>
        <taxon>Bacillati</taxon>
        <taxon>Actinomycetota</taxon>
        <taxon>Actinomycetes</taxon>
        <taxon>Propionibacteriales</taxon>
        <taxon>Nocardioidaceae</taxon>
        <taxon>Marmoricola</taxon>
    </lineage>
</organism>
<evidence type="ECO:0000313" key="2">
    <source>
        <dbReference type="EMBL" id="GGF30938.1"/>
    </source>
</evidence>
<dbReference type="AlphaFoldDB" id="A0A917BAB6"/>
<dbReference type="PROSITE" id="PS51704">
    <property type="entry name" value="GP_PDE"/>
    <property type="match status" value="1"/>
</dbReference>
<dbReference type="SUPFAM" id="SSF51695">
    <property type="entry name" value="PLC-like phosphodiesterases"/>
    <property type="match status" value="1"/>
</dbReference>
<dbReference type="PANTHER" id="PTHR46211">
    <property type="entry name" value="GLYCEROPHOSPHORYL DIESTER PHOSPHODIESTERASE"/>
    <property type="match status" value="1"/>
</dbReference>
<name>A0A917BAB6_9ACTN</name>
<keyword evidence="3" id="KW-1185">Reference proteome</keyword>
<sequence length="253" mass="26127">MDAIQVAHRGASAVAPENTLAAVRRAVADGADLVEVDVRRTADGALVLMHDASVRRTTGAGGCVSELTFARVRTLDAGLGQLVPSLDEAAALAPLLIDVKDAAADGMVEDLAAQVPYGAMVQARDWGAMRALKQRRADLTVCVLGRPTGTTLTDVASWADGVHPHHSRLSRRYVDAVHAHGLHCLTWTVNPPLLQARAVRLGVDGVITDRVGGVGASARATLTPGSPWPVSTTAPSLALGHCSTSGGGPALQP</sequence>
<dbReference type="InterPro" id="IPR030395">
    <property type="entry name" value="GP_PDE_dom"/>
</dbReference>
<accession>A0A917BAB6</accession>
<dbReference type="GO" id="GO:0008081">
    <property type="term" value="F:phosphoric diester hydrolase activity"/>
    <property type="evidence" value="ECO:0007669"/>
    <property type="project" value="InterPro"/>
</dbReference>
<dbReference type="Proteomes" id="UP000649179">
    <property type="component" value="Unassembled WGS sequence"/>
</dbReference>
<proteinExistence type="predicted"/>
<comment type="caution">
    <text evidence="2">The sequence shown here is derived from an EMBL/GenBank/DDBJ whole genome shotgun (WGS) entry which is preliminary data.</text>
</comment>
<evidence type="ECO:0000259" key="1">
    <source>
        <dbReference type="PROSITE" id="PS51704"/>
    </source>
</evidence>
<dbReference type="GO" id="GO:0006629">
    <property type="term" value="P:lipid metabolic process"/>
    <property type="evidence" value="ECO:0007669"/>
    <property type="project" value="InterPro"/>
</dbReference>
<dbReference type="InterPro" id="IPR017946">
    <property type="entry name" value="PLC-like_Pdiesterase_TIM-brl"/>
</dbReference>
<dbReference type="PANTHER" id="PTHR46211:SF1">
    <property type="entry name" value="GLYCEROPHOSPHODIESTER PHOSPHODIESTERASE, CYTOPLASMIC"/>
    <property type="match status" value="1"/>
</dbReference>
<feature type="domain" description="GP-PDE" evidence="1">
    <location>
        <begin position="3"/>
        <end position="218"/>
    </location>
</feature>
<gene>
    <name evidence="2" type="ORF">GCM10011519_00450</name>
</gene>
<dbReference type="EMBL" id="BMKQ01000001">
    <property type="protein sequence ID" value="GGF30938.1"/>
    <property type="molecule type" value="Genomic_DNA"/>
</dbReference>
<dbReference type="RefSeq" id="WP_188777146.1">
    <property type="nucleotide sequence ID" value="NZ_BMKQ01000001.1"/>
</dbReference>